<reference evidence="1 2" key="1">
    <citation type="submission" date="2015-11" db="EMBL/GenBank/DDBJ databases">
        <title>Genomic analysis of 38 Legionella species identifies large and diverse effector repertoires.</title>
        <authorList>
            <person name="Burstein D."/>
            <person name="Amaro F."/>
            <person name="Zusman T."/>
            <person name="Lifshitz Z."/>
            <person name="Cohen O."/>
            <person name="Gilbert J.A."/>
            <person name="Pupko T."/>
            <person name="Shuman H.A."/>
            <person name="Segal G."/>
        </authorList>
    </citation>
    <scope>NUCLEOTIDE SEQUENCE [LARGE SCALE GENOMIC DNA]</scope>
    <source>
        <strain evidence="1 2">SE-32A-C8</strain>
    </source>
</reference>
<keyword evidence="2" id="KW-1185">Reference proteome</keyword>
<gene>
    <name evidence="1" type="ORF">Lery_1607</name>
</gene>
<protein>
    <submittedName>
        <fullName evidence="1">Uncharacterized protein</fullName>
    </submittedName>
</protein>
<dbReference type="PATRIC" id="fig|448.7.peg.1676"/>
<comment type="caution">
    <text evidence="1">The sequence shown here is derived from an EMBL/GenBank/DDBJ whole genome shotgun (WGS) entry which is preliminary data.</text>
</comment>
<dbReference type="STRING" id="448.Lery_1607"/>
<accession>A0A0W0TQA8</accession>
<evidence type="ECO:0000313" key="2">
    <source>
        <dbReference type="Proteomes" id="UP000054773"/>
    </source>
</evidence>
<proteinExistence type="predicted"/>
<organism evidence="1 2">
    <name type="scientific">Legionella erythra</name>
    <dbReference type="NCBI Taxonomy" id="448"/>
    <lineage>
        <taxon>Bacteria</taxon>
        <taxon>Pseudomonadati</taxon>
        <taxon>Pseudomonadota</taxon>
        <taxon>Gammaproteobacteria</taxon>
        <taxon>Legionellales</taxon>
        <taxon>Legionellaceae</taxon>
        <taxon>Legionella</taxon>
    </lineage>
</organism>
<dbReference type="Proteomes" id="UP000054773">
    <property type="component" value="Unassembled WGS sequence"/>
</dbReference>
<evidence type="ECO:0000313" key="1">
    <source>
        <dbReference type="EMBL" id="KTC97768.1"/>
    </source>
</evidence>
<dbReference type="EMBL" id="LNYA01000024">
    <property type="protein sequence ID" value="KTC97768.1"/>
    <property type="molecule type" value="Genomic_DNA"/>
</dbReference>
<name>A0A0W0TQA8_LEGER</name>
<dbReference type="AlphaFoldDB" id="A0A0W0TQA8"/>
<sequence length="189" mass="19069">MGGSLGSLVHININSSGTSFVAVTGAASLAGTLEINLEPSATPGSYILLTSAGITGTFNSVTFTNSATLAGATPNYTLSYLPAGAPTYVQLNFLGYPSSAVDIPATVNGSPVLNPAVVCCGRPVLLGPLPVPGSGPTIYTIINRTGNVQCQIGQTSSQTYLKMHGKNGSCTIIGTKNGIKSNPLKVIAP</sequence>